<dbReference type="EMBL" id="QUTA01007375">
    <property type="protein sequence ID" value="RHY07291.1"/>
    <property type="molecule type" value="Genomic_DNA"/>
</dbReference>
<dbReference type="VEuPathDB" id="FungiDB:H257_18283"/>
<dbReference type="Gene3D" id="3.10.180.10">
    <property type="entry name" value="2,3-Dihydroxybiphenyl 1,2-Dioxygenase, domain 1"/>
    <property type="match status" value="1"/>
</dbReference>
<comment type="caution">
    <text evidence="2">The sequence shown here is derived from an EMBL/GenBank/DDBJ whole genome shotgun (WGS) entry which is preliminary data.</text>
</comment>
<dbReference type="InterPro" id="IPR029068">
    <property type="entry name" value="Glyas_Bleomycin-R_OHBP_Dase"/>
</dbReference>
<proteinExistence type="predicted"/>
<evidence type="ECO:0000259" key="1">
    <source>
        <dbReference type="Pfam" id="PF00903"/>
    </source>
</evidence>
<evidence type="ECO:0000313" key="2">
    <source>
        <dbReference type="EMBL" id="RHY07291.1"/>
    </source>
</evidence>
<evidence type="ECO:0000313" key="4">
    <source>
        <dbReference type="Proteomes" id="UP000265716"/>
    </source>
</evidence>
<reference evidence="4 5" key="1">
    <citation type="submission" date="2018-08" db="EMBL/GenBank/DDBJ databases">
        <title>Aphanomyces genome sequencing and annotation.</title>
        <authorList>
            <person name="Minardi D."/>
            <person name="Oidtmann B."/>
            <person name="Van Der Giezen M."/>
            <person name="Studholme D.J."/>
        </authorList>
    </citation>
    <scope>NUCLEOTIDE SEQUENCE [LARGE SCALE GENOMIC DNA]</scope>
    <source>
        <strain evidence="3 4">SA</strain>
        <strain evidence="2 5">Yx</strain>
    </source>
</reference>
<dbReference type="Pfam" id="PF00903">
    <property type="entry name" value="Glyoxalase"/>
    <property type="match status" value="1"/>
</dbReference>
<feature type="domain" description="Glyoxalase/fosfomycin resistance/dioxygenase" evidence="1">
    <location>
        <begin position="12"/>
        <end position="114"/>
    </location>
</feature>
<dbReference type="Proteomes" id="UP000265716">
    <property type="component" value="Unassembled WGS sequence"/>
</dbReference>
<sequence length="122" mass="13942">MNLTALDLRSFVPAADLGKSKAFYTALGFDCTWSSDNLAVFRYGPSLSFYLQAFNEQAFIDNYMMFLSVENVADWFVVTKTVTDKFQTRLGEVRDQPWGQRDFTFQDPCGVCWRVAQTMEGS</sequence>
<gene>
    <name evidence="2" type="ORF">DYB25_008352</name>
    <name evidence="3" type="ORF">DYB38_004140</name>
</gene>
<dbReference type="AlphaFoldDB" id="A0A397APE2"/>
<dbReference type="Proteomes" id="UP000266239">
    <property type="component" value="Unassembled WGS sequence"/>
</dbReference>
<dbReference type="SUPFAM" id="SSF54593">
    <property type="entry name" value="Glyoxalase/Bleomycin resistance protein/Dihydroxybiphenyl dioxygenase"/>
    <property type="match status" value="1"/>
</dbReference>
<dbReference type="InterPro" id="IPR004360">
    <property type="entry name" value="Glyas_Fos-R_dOase_dom"/>
</dbReference>
<name>A0A397APE2_APHAT</name>
<accession>A0A397APE2</accession>
<evidence type="ECO:0000313" key="3">
    <source>
        <dbReference type="EMBL" id="RHY37120.1"/>
    </source>
</evidence>
<dbReference type="EMBL" id="QUTC01012293">
    <property type="protein sequence ID" value="RHY37120.1"/>
    <property type="molecule type" value="Genomic_DNA"/>
</dbReference>
<protein>
    <recommendedName>
        <fullName evidence="1">Glyoxalase/fosfomycin resistance/dioxygenase domain-containing protein</fullName>
    </recommendedName>
</protein>
<evidence type="ECO:0000313" key="5">
    <source>
        <dbReference type="Proteomes" id="UP000266239"/>
    </source>
</evidence>
<organism evidence="2 5">
    <name type="scientific">Aphanomyces astaci</name>
    <name type="common">Crayfish plague agent</name>
    <dbReference type="NCBI Taxonomy" id="112090"/>
    <lineage>
        <taxon>Eukaryota</taxon>
        <taxon>Sar</taxon>
        <taxon>Stramenopiles</taxon>
        <taxon>Oomycota</taxon>
        <taxon>Saprolegniomycetes</taxon>
        <taxon>Saprolegniales</taxon>
        <taxon>Verrucalvaceae</taxon>
        <taxon>Aphanomyces</taxon>
    </lineage>
</organism>